<comment type="caution">
    <text evidence="1">The sequence shown here is derived from an EMBL/GenBank/DDBJ whole genome shotgun (WGS) entry which is preliminary data.</text>
</comment>
<gene>
    <name evidence="1" type="ORF">ElyMa_003056300</name>
</gene>
<name>A0AAV4IK96_9GAST</name>
<dbReference type="EMBL" id="BMAT01006326">
    <property type="protein sequence ID" value="GFS10240.1"/>
    <property type="molecule type" value="Genomic_DNA"/>
</dbReference>
<reference evidence="1 2" key="1">
    <citation type="journal article" date="2021" name="Elife">
        <title>Chloroplast acquisition without the gene transfer in kleptoplastic sea slugs, Plakobranchus ocellatus.</title>
        <authorList>
            <person name="Maeda T."/>
            <person name="Takahashi S."/>
            <person name="Yoshida T."/>
            <person name="Shimamura S."/>
            <person name="Takaki Y."/>
            <person name="Nagai Y."/>
            <person name="Toyoda A."/>
            <person name="Suzuki Y."/>
            <person name="Arimoto A."/>
            <person name="Ishii H."/>
            <person name="Satoh N."/>
            <person name="Nishiyama T."/>
            <person name="Hasebe M."/>
            <person name="Maruyama T."/>
            <person name="Minagawa J."/>
            <person name="Obokata J."/>
            <person name="Shigenobu S."/>
        </authorList>
    </citation>
    <scope>NUCLEOTIDE SEQUENCE [LARGE SCALE GENOMIC DNA]</scope>
</reference>
<evidence type="ECO:0000313" key="2">
    <source>
        <dbReference type="Proteomes" id="UP000762676"/>
    </source>
</evidence>
<proteinExistence type="predicted"/>
<protein>
    <recommendedName>
        <fullName evidence="3">Phlebovirus glycoprotein G2 fusion domain-containing protein</fullName>
    </recommendedName>
</protein>
<organism evidence="1 2">
    <name type="scientific">Elysia marginata</name>
    <dbReference type="NCBI Taxonomy" id="1093978"/>
    <lineage>
        <taxon>Eukaryota</taxon>
        <taxon>Metazoa</taxon>
        <taxon>Spiralia</taxon>
        <taxon>Lophotrochozoa</taxon>
        <taxon>Mollusca</taxon>
        <taxon>Gastropoda</taxon>
        <taxon>Heterobranchia</taxon>
        <taxon>Euthyneura</taxon>
        <taxon>Panpulmonata</taxon>
        <taxon>Sacoglossa</taxon>
        <taxon>Placobranchoidea</taxon>
        <taxon>Plakobranchidae</taxon>
        <taxon>Elysia</taxon>
    </lineage>
</organism>
<dbReference type="Proteomes" id="UP000762676">
    <property type="component" value="Unassembled WGS sequence"/>
</dbReference>
<evidence type="ECO:0000313" key="1">
    <source>
        <dbReference type="EMBL" id="GFS10240.1"/>
    </source>
</evidence>
<keyword evidence="2" id="KW-1185">Reference proteome</keyword>
<evidence type="ECO:0008006" key="3">
    <source>
        <dbReference type="Google" id="ProtNLM"/>
    </source>
</evidence>
<dbReference type="AlphaFoldDB" id="A0AAV4IK96"/>
<accession>A0AAV4IK96</accession>
<sequence length="249" mass="28824">METHTLSTEPCCFTASSIVCHLFNDYTGNCTRTEECWCEEIRPGEYHFTYNKTADADTSNYTVVMQWSGRGYPVLSDTYTFHKVYTAEMTFIKFSSTFKKSQEFLVAGEDSTVLEFDVYGIYNIPESVNAPQFYYVTTDGVEHKGCESFDRDTGTCFNQTRTNDRCACRKTGRCVYRISYTLSARQYVSNATVYLFWPGEADVRSDNFTLPQIRKLTDWGCCVPLLLPERITFLLPSIREQWRMKSKEM</sequence>